<dbReference type="InterPro" id="IPR012944">
    <property type="entry name" value="SusD_RagB_dom"/>
</dbReference>
<sequence>MKTKYIKQLFSAALIAVLSSGVTSCINDLDISPIDPQTGGSFDQQGVFVKGYAMLGVTGQKGIDGSPDLDGQDEGESGFYRTTFNCNELPTDECLWAWQENQDIPQLTSISWSPSSQRTEWVYVRLGYDITQYNFFLDQTESMTDAETLRQRAEIRFLRALHYWYFLDLFGKAPFKEHFNNDLPVEKKGTELYTYIQNELNEIEGDMYEPRQAPFGRADKAANWLLRARLYLNAGVYTGQTDYAKAEEYASKVIGSAYKLCTNYSELFMADNDENENAMQEIILPIRQDGVKTRNYGGSTYLVCGTRVAGMPRMGTTNGWSCIFARAAMVQKFFSNLDDVPMLRADVEIPKGLDTDEQIDDFDAEHGIRTEDMIKAAGDDRALLYSGVGGGRRKIHTDAISGFTDGLSIVKWQNYRSDGKPVSHATYPDTDIPLFRLAEAYLTRAEAIFRQGGDATGDINELRKRANCTRKVQTVTEQELIDEWAREFYLEGRRRSDLVRFGMFTTNKYLWDWKGGAMNGTSVASYYNKYPIPVSDINNNRNMSQNEGYK</sequence>
<dbReference type="Proteomes" id="UP000460317">
    <property type="component" value="Unassembled WGS sequence"/>
</dbReference>
<dbReference type="SUPFAM" id="SSF48452">
    <property type="entry name" value="TPR-like"/>
    <property type="match status" value="1"/>
</dbReference>
<organism evidence="8 9">
    <name type="scientific">Bacteroides thetaiotaomicron</name>
    <dbReference type="NCBI Taxonomy" id="818"/>
    <lineage>
        <taxon>Bacteria</taxon>
        <taxon>Pseudomonadati</taxon>
        <taxon>Bacteroidota</taxon>
        <taxon>Bacteroidia</taxon>
        <taxon>Bacteroidales</taxon>
        <taxon>Bacteroidaceae</taxon>
        <taxon>Bacteroides</taxon>
    </lineage>
</organism>
<keyword evidence="8" id="KW-0449">Lipoprotein</keyword>
<comment type="subcellular location">
    <subcellularLocation>
        <location evidence="1">Cell outer membrane</location>
    </subcellularLocation>
</comment>
<dbReference type="GO" id="GO:0009279">
    <property type="term" value="C:cell outer membrane"/>
    <property type="evidence" value="ECO:0007669"/>
    <property type="project" value="UniProtKB-SubCell"/>
</dbReference>
<evidence type="ECO:0000313" key="8">
    <source>
        <dbReference type="EMBL" id="KAB4453191.1"/>
    </source>
</evidence>
<evidence type="ECO:0000256" key="1">
    <source>
        <dbReference type="ARBA" id="ARBA00004442"/>
    </source>
</evidence>
<gene>
    <name evidence="8" type="primary">susD</name>
    <name evidence="8" type="ORF">GAN93_08690</name>
</gene>
<dbReference type="Gene3D" id="1.25.40.390">
    <property type="match status" value="1"/>
</dbReference>
<feature type="signal peptide" evidence="6">
    <location>
        <begin position="1"/>
        <end position="24"/>
    </location>
</feature>
<keyword evidence="5" id="KW-0998">Cell outer membrane</keyword>
<evidence type="ECO:0000313" key="9">
    <source>
        <dbReference type="Proteomes" id="UP000460317"/>
    </source>
</evidence>
<dbReference type="AlphaFoldDB" id="A0A7J5JP48"/>
<dbReference type="Pfam" id="PF07980">
    <property type="entry name" value="SusD_RagB"/>
    <property type="match status" value="1"/>
</dbReference>
<dbReference type="PROSITE" id="PS51257">
    <property type="entry name" value="PROKAR_LIPOPROTEIN"/>
    <property type="match status" value="1"/>
</dbReference>
<reference evidence="8 9" key="1">
    <citation type="journal article" date="2019" name="Nat. Med.">
        <title>A library of human gut bacterial isolates paired with longitudinal multiomics data enables mechanistic microbiome research.</title>
        <authorList>
            <person name="Poyet M."/>
            <person name="Groussin M."/>
            <person name="Gibbons S.M."/>
            <person name="Avila-Pacheco J."/>
            <person name="Jiang X."/>
            <person name="Kearney S.M."/>
            <person name="Perrotta A.R."/>
            <person name="Berdy B."/>
            <person name="Zhao S."/>
            <person name="Lieberman T.D."/>
            <person name="Swanson P.K."/>
            <person name="Smith M."/>
            <person name="Roesemann S."/>
            <person name="Alexander J.E."/>
            <person name="Rich S.A."/>
            <person name="Livny J."/>
            <person name="Vlamakis H."/>
            <person name="Clish C."/>
            <person name="Bullock K."/>
            <person name="Deik A."/>
            <person name="Scott J."/>
            <person name="Pierce K.A."/>
            <person name="Xavier R.J."/>
            <person name="Alm E.J."/>
        </authorList>
    </citation>
    <scope>NUCLEOTIDE SEQUENCE [LARGE SCALE GENOMIC DNA]</scope>
    <source>
        <strain evidence="8 9">BIOML-A165</strain>
    </source>
</reference>
<keyword evidence="4" id="KW-0472">Membrane</keyword>
<dbReference type="CDD" id="cd08977">
    <property type="entry name" value="SusD"/>
    <property type="match status" value="1"/>
</dbReference>
<feature type="chain" id="PRO_5029770169" evidence="6">
    <location>
        <begin position="25"/>
        <end position="550"/>
    </location>
</feature>
<name>A0A7J5JP48_BACT4</name>
<comment type="caution">
    <text evidence="8">The sequence shown here is derived from an EMBL/GenBank/DDBJ whole genome shotgun (WGS) entry which is preliminary data.</text>
</comment>
<comment type="similarity">
    <text evidence="2">Belongs to the SusD family.</text>
</comment>
<dbReference type="NCBIfam" id="NF033071">
    <property type="entry name" value="SusD"/>
    <property type="match status" value="1"/>
</dbReference>
<feature type="domain" description="RagB/SusD" evidence="7">
    <location>
        <begin position="281"/>
        <end position="549"/>
    </location>
</feature>
<evidence type="ECO:0000256" key="2">
    <source>
        <dbReference type="ARBA" id="ARBA00006275"/>
    </source>
</evidence>
<dbReference type="Gene3D" id="1.10.3780.10">
    <property type="entry name" value="SusD-like"/>
    <property type="match status" value="1"/>
</dbReference>
<evidence type="ECO:0000256" key="3">
    <source>
        <dbReference type="ARBA" id="ARBA00022729"/>
    </source>
</evidence>
<evidence type="ECO:0000256" key="6">
    <source>
        <dbReference type="SAM" id="SignalP"/>
    </source>
</evidence>
<protein>
    <submittedName>
        <fullName evidence="8">Starch-binding outer membrane lipoprotein SusD</fullName>
    </submittedName>
</protein>
<keyword evidence="3 6" id="KW-0732">Signal</keyword>
<evidence type="ECO:0000256" key="4">
    <source>
        <dbReference type="ARBA" id="ARBA00023136"/>
    </source>
</evidence>
<dbReference type="Gene3D" id="1.25.40.10">
    <property type="entry name" value="Tetratricopeptide repeat domain"/>
    <property type="match status" value="1"/>
</dbReference>
<evidence type="ECO:0000259" key="7">
    <source>
        <dbReference type="Pfam" id="PF07980"/>
    </source>
</evidence>
<dbReference type="EMBL" id="WCSB01000006">
    <property type="protein sequence ID" value="KAB4453191.1"/>
    <property type="molecule type" value="Genomic_DNA"/>
</dbReference>
<dbReference type="InterPro" id="IPR011990">
    <property type="entry name" value="TPR-like_helical_dom_sf"/>
</dbReference>
<dbReference type="RefSeq" id="WP_130041564.1">
    <property type="nucleotide sequence ID" value="NZ_DAWECT010000001.1"/>
</dbReference>
<evidence type="ECO:0000256" key="5">
    <source>
        <dbReference type="ARBA" id="ARBA00023237"/>
    </source>
</evidence>
<accession>A0A7J5JP48</accession>
<proteinExistence type="inferred from homology"/>